<feature type="transmembrane region" description="Helical" evidence="1">
    <location>
        <begin position="44"/>
        <end position="64"/>
    </location>
</feature>
<feature type="transmembrane region" description="Helical" evidence="1">
    <location>
        <begin position="12"/>
        <end position="32"/>
    </location>
</feature>
<evidence type="ECO:0000313" key="3">
    <source>
        <dbReference type="Proteomes" id="UP000673383"/>
    </source>
</evidence>
<protein>
    <submittedName>
        <fullName evidence="2">Uncharacterized membrane protein YcjF (UPF0283 family)</fullName>
    </submittedName>
</protein>
<gene>
    <name evidence="2" type="ORF">JOH49_004055</name>
</gene>
<dbReference type="RefSeq" id="WP_209944331.1">
    <property type="nucleotide sequence ID" value="NZ_JAFICZ010000001.1"/>
</dbReference>
<evidence type="ECO:0000256" key="1">
    <source>
        <dbReference type="SAM" id="Phobius"/>
    </source>
</evidence>
<reference evidence="2" key="1">
    <citation type="submission" date="2021-02" db="EMBL/GenBank/DDBJ databases">
        <title>Genomic Encyclopedia of Type Strains, Phase IV (KMG-V): Genome sequencing to study the core and pangenomes of soil and plant-associated prokaryotes.</title>
        <authorList>
            <person name="Whitman W."/>
        </authorList>
    </citation>
    <scope>NUCLEOTIDE SEQUENCE</scope>
    <source>
        <strain evidence="2">USDA 406</strain>
    </source>
</reference>
<keyword evidence="1" id="KW-0472">Membrane</keyword>
<accession>A0A8I1Y6S5</accession>
<name>A0A8I1Y6S5_BRAEL</name>
<evidence type="ECO:0000313" key="2">
    <source>
        <dbReference type="EMBL" id="MBP1294302.1"/>
    </source>
</evidence>
<organism evidence="2 3">
    <name type="scientific">Bradyrhizobium elkanii</name>
    <dbReference type="NCBI Taxonomy" id="29448"/>
    <lineage>
        <taxon>Bacteria</taxon>
        <taxon>Pseudomonadati</taxon>
        <taxon>Pseudomonadota</taxon>
        <taxon>Alphaproteobacteria</taxon>
        <taxon>Hyphomicrobiales</taxon>
        <taxon>Nitrobacteraceae</taxon>
        <taxon>Bradyrhizobium</taxon>
    </lineage>
</organism>
<dbReference type="Proteomes" id="UP000673383">
    <property type="component" value="Unassembled WGS sequence"/>
</dbReference>
<keyword evidence="1" id="KW-1133">Transmembrane helix</keyword>
<dbReference type="AlphaFoldDB" id="A0A8I1Y6S5"/>
<comment type="caution">
    <text evidence="2">The sequence shown here is derived from an EMBL/GenBank/DDBJ whole genome shotgun (WGS) entry which is preliminary data.</text>
</comment>
<keyword evidence="1" id="KW-0812">Transmembrane</keyword>
<dbReference type="EMBL" id="JAFICZ010000001">
    <property type="protein sequence ID" value="MBP1294302.1"/>
    <property type="molecule type" value="Genomic_DNA"/>
</dbReference>
<proteinExistence type="predicted"/>
<sequence length="115" mass="12640">MTATYTTTERLALGFAGLLVAAVLAFGVIHVAPNRHLFPQNEIVGTHGLYWAAILLLAGVWLVARGRRQIREWKSFNSEFDGLFQAAIKAIKLEPIPKTIDEALASGWTPVEVPE</sequence>